<evidence type="ECO:0000256" key="7">
    <source>
        <dbReference type="PROSITE-ProRule" id="PRU00117"/>
    </source>
</evidence>
<dbReference type="FunFam" id="3.30.1370.10:FF:000001">
    <property type="entry name" value="Polyribonucleotide nucleotidyltransferase"/>
    <property type="match status" value="1"/>
</dbReference>
<proteinExistence type="inferred from homology"/>
<dbReference type="GO" id="GO:0000175">
    <property type="term" value="F:3'-5'-RNA exonuclease activity"/>
    <property type="evidence" value="ECO:0007669"/>
    <property type="project" value="TreeGrafter"/>
</dbReference>
<evidence type="ECO:0000256" key="4">
    <source>
        <dbReference type="ARBA" id="ARBA00022695"/>
    </source>
</evidence>
<keyword evidence="3 9" id="KW-0808">Transferase</keyword>
<dbReference type="PROSITE" id="PS50126">
    <property type="entry name" value="S1"/>
    <property type="match status" value="1"/>
</dbReference>
<dbReference type="InterPro" id="IPR036456">
    <property type="entry name" value="PNPase_PH_RNA-bd_sf"/>
</dbReference>
<comment type="similarity">
    <text evidence="1">Belongs to the polyribonucleotide nucleotidyltransferase family.</text>
</comment>
<dbReference type="GO" id="GO:0000958">
    <property type="term" value="P:mitochondrial mRNA catabolic process"/>
    <property type="evidence" value="ECO:0007669"/>
    <property type="project" value="TreeGrafter"/>
</dbReference>
<dbReference type="Pfam" id="PF03725">
    <property type="entry name" value="RNase_PH_C"/>
    <property type="match status" value="1"/>
</dbReference>
<evidence type="ECO:0000259" key="8">
    <source>
        <dbReference type="PROSITE" id="PS50126"/>
    </source>
</evidence>
<dbReference type="SUPFAM" id="SSF54211">
    <property type="entry name" value="Ribosomal protein S5 domain 2-like"/>
    <property type="match status" value="2"/>
</dbReference>
<dbReference type="PANTHER" id="PTHR11252">
    <property type="entry name" value="POLYRIBONUCLEOTIDE NUCLEOTIDYLTRANSFERASE"/>
    <property type="match status" value="1"/>
</dbReference>
<evidence type="ECO:0000313" key="9">
    <source>
        <dbReference type="EMBL" id="RWS22441.1"/>
    </source>
</evidence>
<sequence>MALTAQSHLKLFDRILCNFCLRKLYSKTVHEVEVELSKGRVFKLNIGKLARLADGCCVASSGNTNVMATAVSKATSFPNASFMPLTVDFRQKSSATGKIPSNFFRRDVGTSEREILTSRMIDRSIRPLFPAGYYGDTQVVCNLLSFDSHHDPDVLAINAASAALALSDIPWNGPVGAVRVGYVDKEIIINPTRKEMLLSTVNVVLTGTHNKCFIMIDGSCNEPILLPDMLKILNTGLKETATIIKNIESLRNSFGKQKRVEKYLVPTDEQIDIVKSIAETRLREILTNYEHDKFSRDNELSIVREDVITKLKENFVDSELIVLTEAYNKALKSIYEDLVFESNIRCDGRTPSQLRDINCEVNLLKPLHGSALFQRGQTQVLCSLTLDSIDSALKTDAISALIGGVKEKNFMLHYDFPSFATNEIGRTAVVGRREIGHGALAEKALRAVVPQNFPFTIRLNCEVLESNGSSSMASVCAGSLALLDAGVNIVPAAGVAMGLISRKVDNKDGEQDSPTTEYKVLTDILGFEDYLGDMDFKIAGTKKGFTAIQLDTKVQNGLPMKVVMDAFNGAANAKKEILSLMNSVIGKPNEQKQLSWPVIEKIEIPPHKRSKFIGFSGHNLKRMVDQIGVRINADDEFENTFVVFAPNKEAMEEANEFISKLIADEVTEPQLDFGGIYTAKIVEIKDNGVMIELYPNMRPTLLHLKELDQRKVGHPSALGLEVGQEIQVKYFGRDPVSGYMRISRRVLQITTARAQNLIQTKE</sequence>
<dbReference type="GO" id="GO:0003723">
    <property type="term" value="F:RNA binding"/>
    <property type="evidence" value="ECO:0007669"/>
    <property type="project" value="UniProtKB-UniRule"/>
</dbReference>
<dbReference type="SMART" id="SM00322">
    <property type="entry name" value="KH"/>
    <property type="match status" value="1"/>
</dbReference>
<dbReference type="CDD" id="cd09033">
    <property type="entry name" value="KH-I_PNPT1"/>
    <property type="match status" value="1"/>
</dbReference>
<dbReference type="InterPro" id="IPR001247">
    <property type="entry name" value="ExoRNase_PH_dom1"/>
</dbReference>
<dbReference type="GO" id="GO:0005829">
    <property type="term" value="C:cytosol"/>
    <property type="evidence" value="ECO:0007669"/>
    <property type="project" value="TreeGrafter"/>
</dbReference>
<dbReference type="GO" id="GO:0000965">
    <property type="term" value="P:mitochondrial RNA 3'-end processing"/>
    <property type="evidence" value="ECO:0007669"/>
    <property type="project" value="TreeGrafter"/>
</dbReference>
<gene>
    <name evidence="9" type="ORF">B4U80_01786</name>
</gene>
<accession>A0A443S4N3</accession>
<dbReference type="AlphaFoldDB" id="A0A443S4N3"/>
<dbReference type="PIRSF" id="PIRSF005499">
    <property type="entry name" value="PNPase"/>
    <property type="match status" value="1"/>
</dbReference>
<dbReference type="PROSITE" id="PS50084">
    <property type="entry name" value="KH_TYPE_1"/>
    <property type="match status" value="1"/>
</dbReference>
<dbReference type="InterPro" id="IPR012340">
    <property type="entry name" value="NA-bd_OB-fold"/>
</dbReference>
<feature type="domain" description="S1 motif" evidence="8">
    <location>
        <begin position="674"/>
        <end position="745"/>
    </location>
</feature>
<dbReference type="EMBL" id="NCKV01008796">
    <property type="protein sequence ID" value="RWS22441.1"/>
    <property type="molecule type" value="Genomic_DNA"/>
</dbReference>
<dbReference type="GO" id="GO:0004654">
    <property type="term" value="F:polyribonucleotide nucleotidyltransferase activity"/>
    <property type="evidence" value="ECO:0007669"/>
    <property type="project" value="UniProtKB-EC"/>
</dbReference>
<dbReference type="Pfam" id="PF00013">
    <property type="entry name" value="KH_1"/>
    <property type="match status" value="1"/>
</dbReference>
<evidence type="ECO:0000256" key="3">
    <source>
        <dbReference type="ARBA" id="ARBA00022679"/>
    </source>
</evidence>
<dbReference type="InterPro" id="IPR020568">
    <property type="entry name" value="Ribosomal_Su5_D2-typ_SF"/>
</dbReference>
<dbReference type="Gene3D" id="3.30.230.70">
    <property type="entry name" value="GHMP Kinase, N-terminal domain"/>
    <property type="match status" value="2"/>
</dbReference>
<evidence type="ECO:0000256" key="1">
    <source>
        <dbReference type="ARBA" id="ARBA00007404"/>
    </source>
</evidence>
<dbReference type="InterPro" id="IPR004088">
    <property type="entry name" value="KH_dom_type_1"/>
</dbReference>
<dbReference type="InterPro" id="IPR012162">
    <property type="entry name" value="PNPase"/>
</dbReference>
<evidence type="ECO:0000256" key="2">
    <source>
        <dbReference type="ARBA" id="ARBA00012416"/>
    </source>
</evidence>
<name>A0A443S4N3_9ACAR</name>
<comment type="caution">
    <text evidence="9">The sequence shown here is derived from an EMBL/GenBank/DDBJ whole genome shotgun (WGS) entry which is preliminary data.</text>
</comment>
<dbReference type="InterPro" id="IPR015847">
    <property type="entry name" value="ExoRNase_PH_dom2"/>
</dbReference>
<evidence type="ECO:0000313" key="10">
    <source>
        <dbReference type="Proteomes" id="UP000288716"/>
    </source>
</evidence>
<dbReference type="VEuPathDB" id="VectorBase:LDEU009600"/>
<protein>
    <recommendedName>
        <fullName evidence="2">polyribonucleotide nucleotidyltransferase</fullName>
        <ecNumber evidence="2">2.7.7.8</ecNumber>
    </recommendedName>
    <alternativeName>
        <fullName evidence="6">Polynucleotide phosphorylase 1</fullName>
    </alternativeName>
</protein>
<dbReference type="SUPFAM" id="SSF54791">
    <property type="entry name" value="Eukaryotic type KH-domain (KH-domain type I)"/>
    <property type="match status" value="1"/>
</dbReference>
<dbReference type="FunFam" id="3.30.230.70:FF:000001">
    <property type="entry name" value="Polyribonucleotide nucleotidyltransferase"/>
    <property type="match status" value="1"/>
</dbReference>
<dbReference type="InterPro" id="IPR036345">
    <property type="entry name" value="ExoRNase_PH_dom2_sf"/>
</dbReference>
<dbReference type="NCBIfam" id="NF008805">
    <property type="entry name" value="PRK11824.1"/>
    <property type="match status" value="1"/>
</dbReference>
<dbReference type="NCBIfam" id="TIGR03591">
    <property type="entry name" value="polynuc_phos"/>
    <property type="match status" value="1"/>
</dbReference>
<dbReference type="InterPro" id="IPR027408">
    <property type="entry name" value="PNPase/RNase_PH_dom_sf"/>
</dbReference>
<dbReference type="CDD" id="cd11364">
    <property type="entry name" value="RNase_PH_PNPase_2"/>
    <property type="match status" value="1"/>
</dbReference>
<evidence type="ECO:0000256" key="6">
    <source>
        <dbReference type="ARBA" id="ARBA00031451"/>
    </source>
</evidence>
<dbReference type="Proteomes" id="UP000288716">
    <property type="component" value="Unassembled WGS sequence"/>
</dbReference>
<dbReference type="OrthoDB" id="437922at2759"/>
<dbReference type="InterPro" id="IPR004087">
    <property type="entry name" value="KH_dom"/>
</dbReference>
<organism evidence="9 10">
    <name type="scientific">Leptotrombidium deliense</name>
    <dbReference type="NCBI Taxonomy" id="299467"/>
    <lineage>
        <taxon>Eukaryota</taxon>
        <taxon>Metazoa</taxon>
        <taxon>Ecdysozoa</taxon>
        <taxon>Arthropoda</taxon>
        <taxon>Chelicerata</taxon>
        <taxon>Arachnida</taxon>
        <taxon>Acari</taxon>
        <taxon>Acariformes</taxon>
        <taxon>Trombidiformes</taxon>
        <taxon>Prostigmata</taxon>
        <taxon>Anystina</taxon>
        <taxon>Parasitengona</taxon>
        <taxon>Trombiculoidea</taxon>
        <taxon>Trombiculidae</taxon>
        <taxon>Leptotrombidium</taxon>
    </lineage>
</organism>
<keyword evidence="10" id="KW-1185">Reference proteome</keyword>
<dbReference type="EC" id="2.7.7.8" evidence="2"/>
<dbReference type="PANTHER" id="PTHR11252:SF0">
    <property type="entry name" value="POLYRIBONUCLEOTIDE NUCLEOTIDYLTRANSFERASE 1, MITOCHONDRIAL"/>
    <property type="match status" value="1"/>
</dbReference>
<dbReference type="SUPFAM" id="SSF55666">
    <property type="entry name" value="Ribonuclease PH domain 2-like"/>
    <property type="match status" value="2"/>
</dbReference>
<dbReference type="GO" id="GO:0005739">
    <property type="term" value="C:mitochondrion"/>
    <property type="evidence" value="ECO:0007669"/>
    <property type="project" value="TreeGrafter"/>
</dbReference>
<dbReference type="InterPro" id="IPR036612">
    <property type="entry name" value="KH_dom_type_1_sf"/>
</dbReference>
<keyword evidence="4" id="KW-0548">Nucleotidyltransferase</keyword>
<dbReference type="FunFam" id="2.40.50.140:FF:000113">
    <property type="entry name" value="polyribonucleotide nucleotidyltransferase 1, mitochondrial"/>
    <property type="match status" value="1"/>
</dbReference>
<dbReference type="Gene3D" id="2.40.50.140">
    <property type="entry name" value="Nucleic acid-binding proteins"/>
    <property type="match status" value="1"/>
</dbReference>
<dbReference type="SUPFAM" id="SSF50249">
    <property type="entry name" value="Nucleic acid-binding proteins"/>
    <property type="match status" value="1"/>
</dbReference>
<evidence type="ECO:0000256" key="5">
    <source>
        <dbReference type="ARBA" id="ARBA00022884"/>
    </source>
</evidence>
<dbReference type="Pfam" id="PF01138">
    <property type="entry name" value="RNase_PH"/>
    <property type="match status" value="2"/>
</dbReference>
<dbReference type="STRING" id="299467.A0A443S4N3"/>
<dbReference type="SUPFAM" id="SSF46915">
    <property type="entry name" value="Polynucleotide phosphorylase/guanosine pentaphosphate synthase (PNPase/GPSI), domain 3"/>
    <property type="match status" value="1"/>
</dbReference>
<keyword evidence="5 7" id="KW-0694">RNA-binding</keyword>
<dbReference type="FunFam" id="3.30.230.70:FF:000006">
    <property type="entry name" value="polyribonucleotide nucleotidyltransferase 1, mitochondrial"/>
    <property type="match status" value="1"/>
</dbReference>
<dbReference type="Gene3D" id="3.30.1370.10">
    <property type="entry name" value="K Homology domain, type 1"/>
    <property type="match status" value="1"/>
</dbReference>
<reference evidence="9 10" key="1">
    <citation type="journal article" date="2018" name="Gigascience">
        <title>Genomes of trombidid mites reveal novel predicted allergens and laterally-transferred genes associated with secondary metabolism.</title>
        <authorList>
            <person name="Dong X."/>
            <person name="Chaisiri K."/>
            <person name="Xia D."/>
            <person name="Armstrong S.D."/>
            <person name="Fang Y."/>
            <person name="Donnelly M.J."/>
            <person name="Kadowaki T."/>
            <person name="McGarry J.W."/>
            <person name="Darby A.C."/>
            <person name="Makepeace B.L."/>
        </authorList>
    </citation>
    <scope>NUCLEOTIDE SEQUENCE [LARGE SCALE GENOMIC DNA]</scope>
    <source>
        <strain evidence="9">UoL-UT</strain>
    </source>
</reference>
<dbReference type="InterPro" id="IPR003029">
    <property type="entry name" value="S1_domain"/>
</dbReference>